<dbReference type="Gramene" id="rna10270">
    <property type="protein sequence ID" value="RHN74238.1"/>
    <property type="gene ID" value="gene10270"/>
</dbReference>
<dbReference type="NCBIfam" id="TIGR01640">
    <property type="entry name" value="F_box_assoc_1"/>
    <property type="match status" value="1"/>
</dbReference>
<dbReference type="HOGENOM" id="CLU_027176_0_1_1"/>
<dbReference type="PANTHER" id="PTHR31672">
    <property type="entry name" value="BNACNNG10540D PROTEIN"/>
    <property type="match status" value="1"/>
</dbReference>
<dbReference type="SUPFAM" id="SSF81383">
    <property type="entry name" value="F-box domain"/>
    <property type="match status" value="1"/>
</dbReference>
<feature type="domain" description="F-box" evidence="1">
    <location>
        <begin position="18"/>
        <end position="57"/>
    </location>
</feature>
<dbReference type="Proteomes" id="UP000265566">
    <property type="component" value="Chromosome 2"/>
</dbReference>
<reference evidence="2 5" key="2">
    <citation type="journal article" date="2014" name="BMC Genomics">
        <title>An improved genome release (version Mt4.0) for the model legume Medicago truncatula.</title>
        <authorList>
            <person name="Tang H."/>
            <person name="Krishnakumar V."/>
            <person name="Bidwell S."/>
            <person name="Rosen B."/>
            <person name="Chan A."/>
            <person name="Zhou S."/>
            <person name="Gentzbittel L."/>
            <person name="Childs K.L."/>
            <person name="Yandell M."/>
            <person name="Gundlach H."/>
            <person name="Mayer K.F."/>
            <person name="Schwartz D.C."/>
            <person name="Town C.D."/>
        </authorList>
    </citation>
    <scope>GENOME REANNOTATION</scope>
    <source>
        <strain evidence="2">A17</strain>
        <strain evidence="4 5">cv. Jemalong A17</strain>
    </source>
</reference>
<reference evidence="3" key="4">
    <citation type="journal article" date="2018" name="Nat. Plants">
        <title>Whole-genome landscape of Medicago truncatula symbiotic genes.</title>
        <authorList>
            <person name="Pecrix Y."/>
            <person name="Gamas P."/>
            <person name="Carrere S."/>
        </authorList>
    </citation>
    <scope>NUCLEOTIDE SEQUENCE</scope>
    <source>
        <tissue evidence="3">Leaves</tissue>
    </source>
</reference>
<keyword evidence="5" id="KW-1185">Reference proteome</keyword>
<dbReference type="InterPro" id="IPR001810">
    <property type="entry name" value="F-box_dom"/>
</dbReference>
<evidence type="ECO:0000313" key="5">
    <source>
        <dbReference type="Proteomes" id="UP000002051"/>
    </source>
</evidence>
<evidence type="ECO:0000259" key="1">
    <source>
        <dbReference type="SMART" id="SM00256"/>
    </source>
</evidence>
<dbReference type="Gene3D" id="1.20.1280.50">
    <property type="match status" value="1"/>
</dbReference>
<dbReference type="AlphaFoldDB" id="A0A072V7S3"/>
<evidence type="ECO:0000313" key="3">
    <source>
        <dbReference type="EMBL" id="RHN74238.1"/>
    </source>
</evidence>
<dbReference type="InterPro" id="IPR013187">
    <property type="entry name" value="F-box-assoc_dom_typ3"/>
</dbReference>
<dbReference type="InterPro" id="IPR036047">
    <property type="entry name" value="F-box-like_dom_sf"/>
</dbReference>
<dbReference type="EnsemblPlants" id="KEH38109">
    <property type="protein sequence ID" value="KEH38109"/>
    <property type="gene ID" value="MTR_2g461450"/>
</dbReference>
<name>A0A072V7S3_MEDTR</name>
<reference evidence="2 5" key="1">
    <citation type="journal article" date="2011" name="Nature">
        <title>The Medicago genome provides insight into the evolution of rhizobial symbioses.</title>
        <authorList>
            <person name="Young N.D."/>
            <person name="Debelle F."/>
            <person name="Oldroyd G.E."/>
            <person name="Geurts R."/>
            <person name="Cannon S.B."/>
            <person name="Udvardi M.K."/>
            <person name="Benedito V.A."/>
            <person name="Mayer K.F."/>
            <person name="Gouzy J."/>
            <person name="Schoof H."/>
            <person name="Van de Peer Y."/>
            <person name="Proost S."/>
            <person name="Cook D.R."/>
            <person name="Meyers B.C."/>
            <person name="Spannagl M."/>
            <person name="Cheung F."/>
            <person name="De Mita S."/>
            <person name="Krishnakumar V."/>
            <person name="Gundlach H."/>
            <person name="Zhou S."/>
            <person name="Mudge J."/>
            <person name="Bharti A.K."/>
            <person name="Murray J.D."/>
            <person name="Naoumkina M.A."/>
            <person name="Rosen B."/>
            <person name="Silverstein K.A."/>
            <person name="Tang H."/>
            <person name="Rombauts S."/>
            <person name="Zhao P.X."/>
            <person name="Zhou P."/>
            <person name="Barbe V."/>
            <person name="Bardou P."/>
            <person name="Bechner M."/>
            <person name="Bellec A."/>
            <person name="Berger A."/>
            <person name="Berges H."/>
            <person name="Bidwell S."/>
            <person name="Bisseling T."/>
            <person name="Choisne N."/>
            <person name="Couloux A."/>
            <person name="Denny R."/>
            <person name="Deshpande S."/>
            <person name="Dai X."/>
            <person name="Doyle J.J."/>
            <person name="Dudez A.M."/>
            <person name="Farmer A.D."/>
            <person name="Fouteau S."/>
            <person name="Franken C."/>
            <person name="Gibelin C."/>
            <person name="Gish J."/>
            <person name="Goldstein S."/>
            <person name="Gonzalez A.J."/>
            <person name="Green P.J."/>
            <person name="Hallab A."/>
            <person name="Hartog M."/>
            <person name="Hua A."/>
            <person name="Humphray S.J."/>
            <person name="Jeong D.H."/>
            <person name="Jing Y."/>
            <person name="Jocker A."/>
            <person name="Kenton S.M."/>
            <person name="Kim D.J."/>
            <person name="Klee K."/>
            <person name="Lai H."/>
            <person name="Lang C."/>
            <person name="Lin S."/>
            <person name="Macmil S.L."/>
            <person name="Magdelenat G."/>
            <person name="Matthews L."/>
            <person name="McCorrison J."/>
            <person name="Monaghan E.L."/>
            <person name="Mun J.H."/>
            <person name="Najar F.Z."/>
            <person name="Nicholson C."/>
            <person name="Noirot C."/>
            <person name="O'Bleness M."/>
            <person name="Paule C.R."/>
            <person name="Poulain J."/>
            <person name="Prion F."/>
            <person name="Qin B."/>
            <person name="Qu C."/>
            <person name="Retzel E.F."/>
            <person name="Riddle C."/>
            <person name="Sallet E."/>
            <person name="Samain S."/>
            <person name="Samson N."/>
            <person name="Sanders I."/>
            <person name="Saurat O."/>
            <person name="Scarpelli C."/>
            <person name="Schiex T."/>
            <person name="Segurens B."/>
            <person name="Severin A.J."/>
            <person name="Sherrier D.J."/>
            <person name="Shi R."/>
            <person name="Sims S."/>
            <person name="Singer S.R."/>
            <person name="Sinharoy S."/>
            <person name="Sterck L."/>
            <person name="Viollet A."/>
            <person name="Wang B.B."/>
            <person name="Wang K."/>
            <person name="Wang M."/>
            <person name="Wang X."/>
            <person name="Warfsmann J."/>
            <person name="Weissenbach J."/>
            <person name="White D.D."/>
            <person name="White J.D."/>
            <person name="Wiley G.B."/>
            <person name="Wincker P."/>
            <person name="Xing Y."/>
            <person name="Yang L."/>
            <person name="Yao Z."/>
            <person name="Ying F."/>
            <person name="Zhai J."/>
            <person name="Zhou L."/>
            <person name="Zuber A."/>
            <person name="Denarie J."/>
            <person name="Dixon R.A."/>
            <person name="May G.D."/>
            <person name="Schwartz D.C."/>
            <person name="Rogers J."/>
            <person name="Quetier F."/>
            <person name="Town C.D."/>
            <person name="Roe B.A."/>
        </authorList>
    </citation>
    <scope>NUCLEOTIDE SEQUENCE [LARGE SCALE GENOMIC DNA]</scope>
    <source>
        <strain evidence="2">A17</strain>
        <strain evidence="4 5">cv. Jemalong A17</strain>
    </source>
</reference>
<organism evidence="2 5">
    <name type="scientific">Medicago truncatula</name>
    <name type="common">Barrel medic</name>
    <name type="synonym">Medicago tribuloides</name>
    <dbReference type="NCBI Taxonomy" id="3880"/>
    <lineage>
        <taxon>Eukaryota</taxon>
        <taxon>Viridiplantae</taxon>
        <taxon>Streptophyta</taxon>
        <taxon>Embryophyta</taxon>
        <taxon>Tracheophyta</taxon>
        <taxon>Spermatophyta</taxon>
        <taxon>Magnoliopsida</taxon>
        <taxon>eudicotyledons</taxon>
        <taxon>Gunneridae</taxon>
        <taxon>Pentapetalae</taxon>
        <taxon>rosids</taxon>
        <taxon>fabids</taxon>
        <taxon>Fabales</taxon>
        <taxon>Fabaceae</taxon>
        <taxon>Papilionoideae</taxon>
        <taxon>50 kb inversion clade</taxon>
        <taxon>NPAAA clade</taxon>
        <taxon>Hologalegina</taxon>
        <taxon>IRL clade</taxon>
        <taxon>Trifolieae</taxon>
        <taxon>Medicago</taxon>
    </lineage>
</organism>
<accession>A0A072V7S3</accession>
<dbReference type="STRING" id="3880.A0A072V7S3"/>
<dbReference type="InterPro" id="IPR017451">
    <property type="entry name" value="F-box-assoc_interact_dom"/>
</dbReference>
<dbReference type="Pfam" id="PF00646">
    <property type="entry name" value="F-box"/>
    <property type="match status" value="1"/>
</dbReference>
<dbReference type="Pfam" id="PF08268">
    <property type="entry name" value="FBA_3"/>
    <property type="match status" value="1"/>
</dbReference>
<dbReference type="PANTHER" id="PTHR31672:SF13">
    <property type="entry name" value="F-BOX PROTEIN CPR30-LIKE"/>
    <property type="match status" value="1"/>
</dbReference>
<gene>
    <name evidence="4" type="primary">25488403</name>
    <name evidence="2" type="ordered locus">MTR_2g461450</name>
    <name evidence="3" type="ORF">MtrunA17_Chr2g0308131</name>
</gene>
<dbReference type="Proteomes" id="UP000002051">
    <property type="component" value="Chromosome 2"/>
</dbReference>
<sequence length="357" mass="41904">MLPRQLLYQPSSASMVILSKELIMEILSLLPVKPLMRFRCVNKFFKTLISDPHFVQMHRNKSKRNPKAINWCVVDLPISRLLDISSATFHYYPYYDLNKDYSRWRVIGSCNGLLCLTYDHRRWVLWSTANMTKSSEFFTPYLVDYFSYSFGHDNSTGTYKVVAFSNDMQPGFQSMVKVHSIRDNSWRNIQCFYRKFASRDNNGVYLSGTITWLALRNYYNVNIEKYVIVSLDLSTETYTRLILPRGFKKVPCSLPKLVVLTDCLCFCHDLEENHFVIWMMKDFGVQESWIQLFKISYRSFSSCYKFRGMSSIFPWLNLIPLGLSKNGNILILAKVEDLKAFIYNCRNNIVESMVLTH</sequence>
<dbReference type="EMBL" id="CM001218">
    <property type="protein sequence ID" value="KEH38109.1"/>
    <property type="molecule type" value="Genomic_DNA"/>
</dbReference>
<evidence type="ECO:0000313" key="4">
    <source>
        <dbReference type="EnsemblPlants" id="KEH38109"/>
    </source>
</evidence>
<protein>
    <submittedName>
        <fullName evidence="2">F-box protein interaction domain protein</fullName>
    </submittedName>
    <submittedName>
        <fullName evidence="3">Putative F-box domain-containing protein</fullName>
    </submittedName>
</protein>
<proteinExistence type="predicted"/>
<reference evidence="4" key="3">
    <citation type="submission" date="2015-04" db="UniProtKB">
        <authorList>
            <consortium name="EnsemblPlants"/>
        </authorList>
    </citation>
    <scope>IDENTIFICATION</scope>
    <source>
        <strain evidence="4">cv. Jemalong A17</strain>
    </source>
</reference>
<dbReference type="InterPro" id="IPR050796">
    <property type="entry name" value="SCF_F-box_component"/>
</dbReference>
<dbReference type="SMART" id="SM00256">
    <property type="entry name" value="FBOX"/>
    <property type="match status" value="1"/>
</dbReference>
<evidence type="ECO:0000313" key="2">
    <source>
        <dbReference type="EMBL" id="KEH38109.1"/>
    </source>
</evidence>
<dbReference type="EMBL" id="PSQE01000002">
    <property type="protein sequence ID" value="RHN74238.1"/>
    <property type="molecule type" value="Genomic_DNA"/>
</dbReference>